<dbReference type="PANTHER" id="PTHR10343:SF84">
    <property type="entry name" value="5'-AMP-ACTIVATED PROTEIN KINASE SUBUNIT BETA-1"/>
    <property type="match status" value="1"/>
</dbReference>
<sequence>MEVTRPLKAMILRCLLVAGFLLGVWPAQAQTCSVRDNRMYIEVRKDLSNRELDAFIERYDLGDLYLKEFVRRGMQDSLRKQGWVVESNNASKAVLYRALFPPADLQDPAARFRLTTTPDPQPEGNFGANRFINKYPFAVRDSSVVFYLRGQQGARGVQLAGSFTDWQRHSIRMTKVDSGWIATVRLPPGKYWYKFIVDGGWQVDRDNYFAEDDGQGNSNSVYYKTNYTFTLPGNVNARTVMLAGSFNGWNKDLLRLQRSASGWFLPAYVGEGSFLYKYVVDGRWVTDPGNPLRLDDGHGSWNSVIRRGRNVTFALGGFADAKKVSVAGSFNDWRRDELFLQKTASGWTLPYVLAPGNYEYKFIVDGRWMADPGNPLNMDGPNGKGNSILVVGANYTFRLRKPDVRSAFVGGDFNDWNPRSYPMRREGSDWVLSVYLAPGKHRYKFFADGKWILDPGNKLWEQNEFNTGNSILWVE</sequence>
<feature type="signal peptide" evidence="2">
    <location>
        <begin position="1"/>
        <end position="29"/>
    </location>
</feature>
<comment type="caution">
    <text evidence="4">The sequence shown here is derived from an EMBL/GenBank/DDBJ whole genome shotgun (WGS) entry which is preliminary data.</text>
</comment>
<protein>
    <recommendedName>
        <fullName evidence="3">AMP-activated protein kinase glycogen-binding domain-containing protein</fullName>
    </recommendedName>
</protein>
<evidence type="ECO:0000256" key="2">
    <source>
        <dbReference type="SAM" id="SignalP"/>
    </source>
</evidence>
<gene>
    <name evidence="4" type="ORF">EPD60_13810</name>
</gene>
<dbReference type="OrthoDB" id="5451596at2"/>
<dbReference type="Pfam" id="PF16561">
    <property type="entry name" value="AMPK1_CBM"/>
    <property type="match status" value="4"/>
</dbReference>
<feature type="domain" description="AMP-activated protein kinase glycogen-binding" evidence="3">
    <location>
        <begin position="320"/>
        <end position="391"/>
    </location>
</feature>
<dbReference type="InterPro" id="IPR050827">
    <property type="entry name" value="CRP1_MDG1_kinase"/>
</dbReference>
<proteinExistence type="inferred from homology"/>
<keyword evidence="5" id="KW-1185">Reference proteome</keyword>
<dbReference type="SUPFAM" id="SSF81296">
    <property type="entry name" value="E set domains"/>
    <property type="match status" value="4"/>
</dbReference>
<evidence type="ECO:0000259" key="3">
    <source>
        <dbReference type="Pfam" id="PF16561"/>
    </source>
</evidence>
<dbReference type="PANTHER" id="PTHR10343">
    <property type="entry name" value="5'-AMP-ACTIVATED PROTEIN KINASE , BETA SUBUNIT"/>
    <property type="match status" value="1"/>
</dbReference>
<dbReference type="InterPro" id="IPR014756">
    <property type="entry name" value="Ig_E-set"/>
</dbReference>
<dbReference type="RefSeq" id="WP_131450112.1">
    <property type="nucleotide sequence ID" value="NZ_SJZI01000047.1"/>
</dbReference>
<dbReference type="Proteomes" id="UP000295334">
    <property type="component" value="Unassembled WGS sequence"/>
</dbReference>
<feature type="domain" description="AMP-activated protein kinase glycogen-binding" evidence="3">
    <location>
        <begin position="405"/>
        <end position="469"/>
    </location>
</feature>
<feature type="domain" description="AMP-activated protein kinase glycogen-binding" evidence="3">
    <location>
        <begin position="236"/>
        <end position="305"/>
    </location>
</feature>
<dbReference type="AlphaFoldDB" id="A0A4R1B951"/>
<organism evidence="4 5">
    <name type="scientific">Flaviaesturariibacter flavus</name>
    <dbReference type="NCBI Taxonomy" id="2502780"/>
    <lineage>
        <taxon>Bacteria</taxon>
        <taxon>Pseudomonadati</taxon>
        <taxon>Bacteroidota</taxon>
        <taxon>Chitinophagia</taxon>
        <taxon>Chitinophagales</taxon>
        <taxon>Chitinophagaceae</taxon>
        <taxon>Flaviaestuariibacter</taxon>
    </lineage>
</organism>
<comment type="similarity">
    <text evidence="1">Belongs to the 5'-AMP-activated protein kinase beta subunit family.</text>
</comment>
<dbReference type="InterPro" id="IPR032640">
    <property type="entry name" value="AMPK1_CBM"/>
</dbReference>
<dbReference type="EMBL" id="SJZI01000047">
    <property type="protein sequence ID" value="TCJ13139.1"/>
    <property type="molecule type" value="Genomic_DNA"/>
</dbReference>
<name>A0A4R1B951_9BACT</name>
<feature type="domain" description="AMP-activated protein kinase glycogen-binding" evidence="3">
    <location>
        <begin position="151"/>
        <end position="220"/>
    </location>
</feature>
<keyword evidence="2" id="KW-0732">Signal</keyword>
<dbReference type="Gene3D" id="2.60.40.10">
    <property type="entry name" value="Immunoglobulins"/>
    <property type="match status" value="4"/>
</dbReference>
<reference evidence="4 5" key="1">
    <citation type="submission" date="2019-03" db="EMBL/GenBank/DDBJ databases">
        <authorList>
            <person name="Kim M.K.M."/>
        </authorList>
    </citation>
    <scope>NUCLEOTIDE SEQUENCE [LARGE SCALE GENOMIC DNA]</scope>
    <source>
        <strain evidence="4 5">17J68-12</strain>
    </source>
</reference>
<evidence type="ECO:0000256" key="1">
    <source>
        <dbReference type="ARBA" id="ARBA00010926"/>
    </source>
</evidence>
<accession>A0A4R1B951</accession>
<dbReference type="InterPro" id="IPR013783">
    <property type="entry name" value="Ig-like_fold"/>
</dbReference>
<evidence type="ECO:0000313" key="5">
    <source>
        <dbReference type="Proteomes" id="UP000295334"/>
    </source>
</evidence>
<evidence type="ECO:0000313" key="4">
    <source>
        <dbReference type="EMBL" id="TCJ13139.1"/>
    </source>
</evidence>
<dbReference type="CDD" id="cd02859">
    <property type="entry name" value="E_set_AMPKbeta_like_N"/>
    <property type="match status" value="4"/>
</dbReference>
<feature type="chain" id="PRO_5020369294" description="AMP-activated protein kinase glycogen-binding domain-containing protein" evidence="2">
    <location>
        <begin position="30"/>
        <end position="475"/>
    </location>
</feature>